<evidence type="ECO:0000313" key="4">
    <source>
        <dbReference type="Proteomes" id="UP000009168"/>
    </source>
</evidence>
<dbReference type="InterPro" id="IPR010308">
    <property type="entry name" value="TRP_C"/>
</dbReference>
<dbReference type="GeneID" id="7833123"/>
<evidence type="ECO:0000259" key="2">
    <source>
        <dbReference type="Pfam" id="PF06011"/>
    </source>
</evidence>
<dbReference type="AlphaFoldDB" id="Q24EZ9"/>
<dbReference type="Pfam" id="PF06011">
    <property type="entry name" value="TRP"/>
    <property type="match status" value="1"/>
</dbReference>
<dbReference type="PANTHER" id="PTHR11319">
    <property type="entry name" value="G PROTEIN-COUPLED RECEPTOR-RELATED"/>
    <property type="match status" value="1"/>
</dbReference>
<protein>
    <submittedName>
        <fullName evidence="3">Transmembrane protein, putative</fullName>
    </submittedName>
</protein>
<feature type="transmembrane region" description="Helical" evidence="1">
    <location>
        <begin position="603"/>
        <end position="625"/>
    </location>
</feature>
<proteinExistence type="predicted"/>
<feature type="transmembrane region" description="Helical" evidence="1">
    <location>
        <begin position="449"/>
        <end position="468"/>
    </location>
</feature>
<feature type="transmembrane region" description="Helical" evidence="1">
    <location>
        <begin position="651"/>
        <end position="669"/>
    </location>
</feature>
<dbReference type="HOGENOM" id="CLU_732582_0_0_1"/>
<dbReference type="InParanoid" id="Q24EZ9"/>
<feature type="transmembrane region" description="Helical" evidence="1">
    <location>
        <begin position="396"/>
        <end position="416"/>
    </location>
</feature>
<reference evidence="4" key="1">
    <citation type="journal article" date="2006" name="PLoS Biol.">
        <title>Macronuclear genome sequence of the ciliate Tetrahymena thermophila, a model eukaryote.</title>
        <authorList>
            <person name="Eisen J.A."/>
            <person name="Coyne R.S."/>
            <person name="Wu M."/>
            <person name="Wu D."/>
            <person name="Thiagarajan M."/>
            <person name="Wortman J.R."/>
            <person name="Badger J.H."/>
            <person name="Ren Q."/>
            <person name="Amedeo P."/>
            <person name="Jones K.M."/>
            <person name="Tallon L.J."/>
            <person name="Delcher A.L."/>
            <person name="Salzberg S.L."/>
            <person name="Silva J.C."/>
            <person name="Haas B.J."/>
            <person name="Majoros W.H."/>
            <person name="Farzad M."/>
            <person name="Carlton J.M."/>
            <person name="Smith R.K. Jr."/>
            <person name="Garg J."/>
            <person name="Pearlman R.E."/>
            <person name="Karrer K.M."/>
            <person name="Sun L."/>
            <person name="Manning G."/>
            <person name="Elde N.C."/>
            <person name="Turkewitz A.P."/>
            <person name="Asai D.J."/>
            <person name="Wilkes D.E."/>
            <person name="Wang Y."/>
            <person name="Cai H."/>
            <person name="Collins K."/>
            <person name="Stewart B.A."/>
            <person name="Lee S.R."/>
            <person name="Wilamowska K."/>
            <person name="Weinberg Z."/>
            <person name="Ruzzo W.L."/>
            <person name="Wloga D."/>
            <person name="Gaertig J."/>
            <person name="Frankel J."/>
            <person name="Tsao C.-C."/>
            <person name="Gorovsky M.A."/>
            <person name="Keeling P.J."/>
            <person name="Waller R.F."/>
            <person name="Patron N.J."/>
            <person name="Cherry J.M."/>
            <person name="Stover N.A."/>
            <person name="Krieger C.J."/>
            <person name="del Toro C."/>
            <person name="Ryder H.F."/>
            <person name="Williamson S.C."/>
            <person name="Barbeau R.A."/>
            <person name="Hamilton E.P."/>
            <person name="Orias E."/>
        </authorList>
    </citation>
    <scope>NUCLEOTIDE SEQUENCE [LARGE SCALE GENOMIC DNA]</scope>
    <source>
        <strain evidence="4">SB210</strain>
    </source>
</reference>
<gene>
    <name evidence="3" type="ORF">TTHERM_01147150</name>
</gene>
<evidence type="ECO:0000256" key="1">
    <source>
        <dbReference type="SAM" id="Phobius"/>
    </source>
</evidence>
<sequence>MKSLDSGGCFSNIGSAFLIFTNTVFDSCYSGMFGGALYSSTLKVTDQLIIKNSKSKIGGGAFLGSESCGAAINNLEKINFFNDSNTATISSQQYYKCTNQPDYNKITQCNLFELDSIFQLNTELVNTQYYLVQSEVKIKDMGSNPHIVYYSTLFQNMIYVLRLRVEYECPEKQLPQICSIREFNEDQSIGNLYKFIDDDEKQYFYNFEIPNANYPYLLTSYSQYFDCKLKSYAFIFKLRPLMEMGRSVCTLNTRYGCYNPTNLCIQGMQQIFNLQQQQMQCKYCDIGTYNDESTDRCEVCNTEKFDKCYANDSYLKQNFWRPYNSNYNDIYFCQLNQKSCQGSNRSGYGNDLCSEGYIGAQCLTCDINSEFWNGQYGQQGYFQCVKCSSLNNNDTFIYLSLATILFVFFFTIISSFRRMRKQVYRRYLSFYMKKIYIGSSFIRQSQASVYTKILMFNFQMYLLTYYFVDFEKYDSSIHSNIYNLFNPLQNSGGISQDCFLKQYFPTSENLGFIKLLISIISPLILNIFFWLILSLYSQKKKKFYNFLMINSFTYSIIFIFQSPIIQYSVESLTCIKLSSNEEYLMINTRINCKDNYWISKMTYLSIGALIFYILFIPIYIFRYIFVNRKKLENSKMLIAFGFIYDEYKRQYYYWQFIKLLLTTLLSVLVSFGKTHIILCCQIYCAILCIYSVFLIFCKPFQQISMNKRLLRLFPRAKLKVYSKDLEINLQRFRQVVRGIIMDQSTNLIADEIQTFLVQENEINLQ</sequence>
<keyword evidence="1" id="KW-0472">Membrane</keyword>
<name>Q24EZ9_TETTS</name>
<dbReference type="Proteomes" id="UP000009168">
    <property type="component" value="Unassembled WGS sequence"/>
</dbReference>
<keyword evidence="1" id="KW-1133">Transmembrane helix</keyword>
<organism evidence="3 4">
    <name type="scientific">Tetrahymena thermophila (strain SB210)</name>
    <dbReference type="NCBI Taxonomy" id="312017"/>
    <lineage>
        <taxon>Eukaryota</taxon>
        <taxon>Sar</taxon>
        <taxon>Alveolata</taxon>
        <taxon>Ciliophora</taxon>
        <taxon>Intramacronucleata</taxon>
        <taxon>Oligohymenophorea</taxon>
        <taxon>Hymenostomatida</taxon>
        <taxon>Tetrahymenina</taxon>
        <taxon>Tetrahymenidae</taxon>
        <taxon>Tetrahymena</taxon>
    </lineage>
</organism>
<feature type="transmembrane region" description="Helical" evidence="1">
    <location>
        <begin position="512"/>
        <end position="536"/>
    </location>
</feature>
<keyword evidence="1 3" id="KW-0812">Transmembrane</keyword>
<feature type="transmembrane region" description="Helical" evidence="1">
    <location>
        <begin position="675"/>
        <end position="697"/>
    </location>
</feature>
<dbReference type="OrthoDB" id="347551at2759"/>
<keyword evidence="4" id="KW-1185">Reference proteome</keyword>
<feature type="domain" description="TRP C-terminal" evidence="2">
    <location>
        <begin position="397"/>
        <end position="706"/>
    </location>
</feature>
<feature type="transmembrane region" description="Helical" evidence="1">
    <location>
        <begin position="543"/>
        <end position="561"/>
    </location>
</feature>
<evidence type="ECO:0000313" key="3">
    <source>
        <dbReference type="EMBL" id="EAS06356.2"/>
    </source>
</evidence>
<dbReference type="KEGG" id="tet:TTHERM_01147150"/>
<dbReference type="PANTHER" id="PTHR11319:SF35">
    <property type="entry name" value="OUTER MEMBRANE PROTEIN PMPC-RELATED"/>
    <property type="match status" value="1"/>
</dbReference>
<dbReference type="EMBL" id="GG662298">
    <property type="protein sequence ID" value="EAS06356.2"/>
    <property type="molecule type" value="Genomic_DNA"/>
</dbReference>
<dbReference type="RefSeq" id="XP_001026601.2">
    <property type="nucleotide sequence ID" value="XM_001026601.2"/>
</dbReference>
<accession>Q24EZ9</accession>